<dbReference type="GeneID" id="59148786"/>
<proteinExistence type="predicted"/>
<feature type="domain" description="Bacterial repeat" evidence="1">
    <location>
        <begin position="291"/>
        <end position="359"/>
    </location>
</feature>
<protein>
    <recommendedName>
        <fullName evidence="1">Bacterial repeat domain-containing protein</fullName>
    </recommendedName>
</protein>
<dbReference type="InterPro" id="IPR044060">
    <property type="entry name" value="Bacterial_rp_domain"/>
</dbReference>
<name>A0A7L9FKE1_9CREN</name>
<dbReference type="Gene3D" id="2.60.120.560">
    <property type="entry name" value="Exo-inulinase, domain 1"/>
    <property type="match status" value="1"/>
</dbReference>
<dbReference type="InParanoid" id="A0A7L9FKE1"/>
<dbReference type="KEGG" id="thel:IG193_02780"/>
<dbReference type="AlphaFoldDB" id="A0A7L9FKE1"/>
<evidence type="ECO:0000313" key="2">
    <source>
        <dbReference type="EMBL" id="QOJ79404.1"/>
    </source>
</evidence>
<reference evidence="2 3" key="1">
    <citation type="submission" date="2020-10" db="EMBL/GenBank/DDBJ databases">
        <title>Thermofilum lucidum 3507LT sp. nov. a novel member of Thermofilaceae family isolated from Chile hot spring, and proposal of description order Thermofilales.</title>
        <authorList>
            <person name="Zayulina K.S."/>
            <person name="Elcheninov A.G."/>
            <person name="Toshchakov S.V."/>
            <person name="Kublanov I.V."/>
        </authorList>
    </citation>
    <scope>NUCLEOTIDE SEQUENCE [LARGE SCALE GENOMIC DNA]</scope>
    <source>
        <strain evidence="2 3">3507LT</strain>
    </source>
</reference>
<dbReference type="EMBL" id="CP062310">
    <property type="protein sequence ID" value="QOJ79404.1"/>
    <property type="molecule type" value="Genomic_DNA"/>
</dbReference>
<accession>A0A7L9FKE1</accession>
<evidence type="ECO:0000259" key="1">
    <source>
        <dbReference type="Pfam" id="PF18998"/>
    </source>
</evidence>
<dbReference type="Proteomes" id="UP000594121">
    <property type="component" value="Chromosome"/>
</dbReference>
<gene>
    <name evidence="2" type="ORF">IG193_02780</name>
</gene>
<evidence type="ECO:0000313" key="3">
    <source>
        <dbReference type="Proteomes" id="UP000594121"/>
    </source>
</evidence>
<keyword evidence="3" id="KW-1185">Reference proteome</keyword>
<organism evidence="2 3">
    <name type="scientific">Infirmifilum lucidum</name>
    <dbReference type="NCBI Taxonomy" id="2776706"/>
    <lineage>
        <taxon>Archaea</taxon>
        <taxon>Thermoproteota</taxon>
        <taxon>Thermoprotei</taxon>
        <taxon>Thermofilales</taxon>
        <taxon>Thermofilaceae</taxon>
        <taxon>Infirmifilum</taxon>
    </lineage>
</organism>
<sequence length="740" mass="78811">MWSRRAQASALGAVFLTIVLVLAAVVLVQYMRSQTELQAIASQVQAQRAGEGALTFSVNDTYATSVSGNNSPISLRVNVLNGTSVSTGTLEAPDGKGLLLTPTATSSGYLLRVNVSVSVPLDTVNLTQGLYLRPSATICLEIYTKTSSGSYAFYTAYILPANATSSVQVTSTNYILSVLHPKNFTLLFDRVQTNLTRYNATGFYLKIVNRGPGYTALYGLWVVTSTAAKRMPLNAVLPPGGVLPQIPVQPNSSSVNEVRVTTSTRVYILRPTPPRLLGGAAPPAAGTLLIAVYPPGSGTTNPPPGTYTYPLGSQVTVTANPSTGYAFKYWLLNGTVYSSSQTVTVTVTSFVNLTAVFQPALPPKFVVLSYNTTVTGAVSSQQRLVVTVNNTGQSTGVAQVEVYDQSGNLVNSTQVTVPPATPQQAVVVIKLPSTRGTYTWTIKVKNLATGNYDDVKTFTVIARDIFLQSRSAIVYEDFESSALPSGWTQLGGTWSTATGGWRGYALSGSDNSQGPGGDSIFANNTQLPATIYAVVKLGNVKVDYTYRGFGLLDSLSTTAFFYEVSISPVSTSYLYLYIWRFTGNWRPLKSTTAAYTGTWYTLYLVFTRGPPNTITAVLYDSSGNQLATVSASDSVVKPSYIGLAVDGSSSTLFDDVVVATGDPRYVTVTGLQQGWSVLLVDFSGNTVARAIADSTGVARLWVLNSSVLRDATIRVLDSSGSTVIQKTFPVVIGGDTYSYG</sequence>
<dbReference type="Pfam" id="PF18998">
    <property type="entry name" value="Flg_new_2"/>
    <property type="match status" value="1"/>
</dbReference>
<dbReference type="RefSeq" id="WP_192819376.1">
    <property type="nucleotide sequence ID" value="NZ_CP062310.1"/>
</dbReference>